<sequence length="262" mass="29892">MACAPTNNTVVEMVMQLLKLARESNRSNCHWIGDIVSVGTEGRLRLQNYEQIFDVCLEYRVTTLTKCFSEWKDLLDSMVCLLEDPAAQYLVFQKKMKRIKRDKKKSRTKKEEADALDHNKESKGGDGENTQNEEILSLGEYVSKNFNRIYNELRLCIVGLCNNLPSPLISEVAEDMNTVLGLLESVKTLLCGDTISDEEMNKMSVPCEQFTSDPDEEDPLLTILGKQRKSASKFYTLFLPSFMFQMLIMKVQLGNSVFKMLP</sequence>
<feature type="region of interest" description="Disordered" evidence="1">
    <location>
        <begin position="102"/>
        <end position="131"/>
    </location>
</feature>
<evidence type="ECO:0000313" key="2">
    <source>
        <dbReference type="EMBL" id="KAK9115679.1"/>
    </source>
</evidence>
<organism evidence="2 3">
    <name type="scientific">Stephania japonica</name>
    <dbReference type="NCBI Taxonomy" id="461633"/>
    <lineage>
        <taxon>Eukaryota</taxon>
        <taxon>Viridiplantae</taxon>
        <taxon>Streptophyta</taxon>
        <taxon>Embryophyta</taxon>
        <taxon>Tracheophyta</taxon>
        <taxon>Spermatophyta</taxon>
        <taxon>Magnoliopsida</taxon>
        <taxon>Ranunculales</taxon>
        <taxon>Menispermaceae</taxon>
        <taxon>Menispermoideae</taxon>
        <taxon>Cissampelideae</taxon>
        <taxon>Stephania</taxon>
    </lineage>
</organism>
<accession>A0AAP0IHL5</accession>
<gene>
    <name evidence="2" type="ORF">Sjap_014626</name>
</gene>
<keyword evidence="3" id="KW-1185">Reference proteome</keyword>
<comment type="caution">
    <text evidence="2">The sequence shown here is derived from an EMBL/GenBank/DDBJ whole genome shotgun (WGS) entry which is preliminary data.</text>
</comment>
<reference evidence="2 3" key="1">
    <citation type="submission" date="2024-01" db="EMBL/GenBank/DDBJ databases">
        <title>Genome assemblies of Stephania.</title>
        <authorList>
            <person name="Yang L."/>
        </authorList>
    </citation>
    <scope>NUCLEOTIDE SEQUENCE [LARGE SCALE GENOMIC DNA]</scope>
    <source>
        <strain evidence="2">QJT</strain>
        <tissue evidence="2">Leaf</tissue>
    </source>
</reference>
<dbReference type="Proteomes" id="UP001417504">
    <property type="component" value="Unassembled WGS sequence"/>
</dbReference>
<name>A0AAP0IHL5_9MAGN</name>
<evidence type="ECO:0000313" key="3">
    <source>
        <dbReference type="Proteomes" id="UP001417504"/>
    </source>
</evidence>
<feature type="compositionally biased region" description="Basic and acidic residues" evidence="1">
    <location>
        <begin position="109"/>
        <end position="126"/>
    </location>
</feature>
<protein>
    <submittedName>
        <fullName evidence="2">Uncharacterized protein</fullName>
    </submittedName>
</protein>
<dbReference type="AlphaFoldDB" id="A0AAP0IHL5"/>
<proteinExistence type="predicted"/>
<evidence type="ECO:0000256" key="1">
    <source>
        <dbReference type="SAM" id="MobiDB-lite"/>
    </source>
</evidence>
<dbReference type="EMBL" id="JBBNAE010000006">
    <property type="protein sequence ID" value="KAK9115679.1"/>
    <property type="molecule type" value="Genomic_DNA"/>
</dbReference>